<proteinExistence type="predicted"/>
<comment type="caution">
    <text evidence="1">The sequence shown here is derived from an EMBL/GenBank/DDBJ whole genome shotgun (WGS) entry which is preliminary data.</text>
</comment>
<keyword evidence="2" id="KW-1185">Reference proteome</keyword>
<dbReference type="OrthoDB" id="4552645at2"/>
<name>A0A366DBE4_9NOCA</name>
<dbReference type="AlphaFoldDB" id="A0A366DBE4"/>
<organism evidence="1 2">
    <name type="scientific">Nocardia puris</name>
    <dbReference type="NCBI Taxonomy" id="208602"/>
    <lineage>
        <taxon>Bacteria</taxon>
        <taxon>Bacillati</taxon>
        <taxon>Actinomycetota</taxon>
        <taxon>Actinomycetes</taxon>
        <taxon>Mycobacteriales</taxon>
        <taxon>Nocardiaceae</taxon>
        <taxon>Nocardia</taxon>
    </lineage>
</organism>
<dbReference type="Proteomes" id="UP000252586">
    <property type="component" value="Unassembled WGS sequence"/>
</dbReference>
<evidence type="ECO:0000313" key="1">
    <source>
        <dbReference type="EMBL" id="RBO87377.1"/>
    </source>
</evidence>
<gene>
    <name evidence="1" type="ORF">DFR74_11183</name>
</gene>
<accession>A0A366DBE4</accession>
<reference evidence="1 2" key="1">
    <citation type="submission" date="2018-06" db="EMBL/GenBank/DDBJ databases">
        <title>Genomic Encyclopedia of Type Strains, Phase IV (KMG-IV): sequencing the most valuable type-strain genomes for metagenomic binning, comparative biology and taxonomic classification.</title>
        <authorList>
            <person name="Goeker M."/>
        </authorList>
    </citation>
    <scope>NUCLEOTIDE SEQUENCE [LARGE SCALE GENOMIC DNA]</scope>
    <source>
        <strain evidence="1 2">DSM 44599</strain>
    </source>
</reference>
<evidence type="ECO:0000313" key="2">
    <source>
        <dbReference type="Proteomes" id="UP000252586"/>
    </source>
</evidence>
<dbReference type="EMBL" id="QNRE01000011">
    <property type="protein sequence ID" value="RBO87377.1"/>
    <property type="molecule type" value="Genomic_DNA"/>
</dbReference>
<dbReference type="RefSeq" id="WP_147265907.1">
    <property type="nucleotide sequence ID" value="NZ_QNRE01000011.1"/>
</dbReference>
<evidence type="ECO:0008006" key="3">
    <source>
        <dbReference type="Google" id="ProtNLM"/>
    </source>
</evidence>
<protein>
    <recommendedName>
        <fullName evidence="3">Excreted virulence factor EspC (Type VII ESX diderm)</fullName>
    </recommendedName>
</protein>
<sequence length="111" mass="12204">MAKDLNVEIGHLENVSKAWLTEAVPDLRKSAASIDNLKYTVVQFGPLFMGVWEAYSKAAEYIQDRLNESVPAAEQVGNALHAAAVSFDNQQTAQETEIKRLEDSLKNLGSP</sequence>